<sequence>MSLHAPWTLLQVVVNTTAKASPTHGSTTSGSEKASSAELLEIQLRRSKDTSLSVTMHTQPRKDDVQVVIPHLHRAKYLKGPYHTIANLHPSVSFDRLDHLDIDYSYVHAESAPKSLSGCCPLVSHTQLSDSAQQSMLVVPLPNRLSYSFRLTVQNPTGSFRVLDSIQAPSLKYLAFSGPIFASKCRQLETLKLHVMSKLEPFVEFLTTHSSSFDSVRHLEPSHTNVNDSTNADGTPVQGLRHAPPSATDAARIVLIFSQSEPAIIPQLRHLHLTWMAAPAVAVADLLQARRDTELGVQRLASCMVTELLSQYRELSEDALKQRRVRSARLRTLGGSNSGRRPNGSLEDAVRSYTISFGGIRISSEASSADNRRLTWAEGLEREPE</sequence>
<organism evidence="2 3">
    <name type="scientific">Pterulicium gracile</name>
    <dbReference type="NCBI Taxonomy" id="1884261"/>
    <lineage>
        <taxon>Eukaryota</taxon>
        <taxon>Fungi</taxon>
        <taxon>Dikarya</taxon>
        <taxon>Basidiomycota</taxon>
        <taxon>Agaricomycotina</taxon>
        <taxon>Agaricomycetes</taxon>
        <taxon>Agaricomycetidae</taxon>
        <taxon>Agaricales</taxon>
        <taxon>Pleurotineae</taxon>
        <taxon>Pterulaceae</taxon>
        <taxon>Pterulicium</taxon>
    </lineage>
</organism>
<accession>A0A5C3QHB8</accession>
<dbReference type="AlphaFoldDB" id="A0A5C3QHB8"/>
<evidence type="ECO:0000256" key="1">
    <source>
        <dbReference type="SAM" id="MobiDB-lite"/>
    </source>
</evidence>
<feature type="region of interest" description="Disordered" evidence="1">
    <location>
        <begin position="218"/>
        <end position="244"/>
    </location>
</feature>
<evidence type="ECO:0000313" key="3">
    <source>
        <dbReference type="Proteomes" id="UP000305067"/>
    </source>
</evidence>
<keyword evidence="3" id="KW-1185">Reference proteome</keyword>
<name>A0A5C3QHB8_9AGAR</name>
<feature type="compositionally biased region" description="Polar residues" evidence="1">
    <location>
        <begin position="222"/>
        <end position="233"/>
    </location>
</feature>
<reference evidence="2 3" key="1">
    <citation type="journal article" date="2019" name="Nat. Ecol. Evol.">
        <title>Megaphylogeny resolves global patterns of mushroom evolution.</title>
        <authorList>
            <person name="Varga T."/>
            <person name="Krizsan K."/>
            <person name="Foldi C."/>
            <person name="Dima B."/>
            <person name="Sanchez-Garcia M."/>
            <person name="Sanchez-Ramirez S."/>
            <person name="Szollosi G.J."/>
            <person name="Szarkandi J.G."/>
            <person name="Papp V."/>
            <person name="Albert L."/>
            <person name="Andreopoulos W."/>
            <person name="Angelini C."/>
            <person name="Antonin V."/>
            <person name="Barry K.W."/>
            <person name="Bougher N.L."/>
            <person name="Buchanan P."/>
            <person name="Buyck B."/>
            <person name="Bense V."/>
            <person name="Catcheside P."/>
            <person name="Chovatia M."/>
            <person name="Cooper J."/>
            <person name="Damon W."/>
            <person name="Desjardin D."/>
            <person name="Finy P."/>
            <person name="Geml J."/>
            <person name="Haridas S."/>
            <person name="Hughes K."/>
            <person name="Justo A."/>
            <person name="Karasinski D."/>
            <person name="Kautmanova I."/>
            <person name="Kiss B."/>
            <person name="Kocsube S."/>
            <person name="Kotiranta H."/>
            <person name="LaButti K.M."/>
            <person name="Lechner B.E."/>
            <person name="Liimatainen K."/>
            <person name="Lipzen A."/>
            <person name="Lukacs Z."/>
            <person name="Mihaltcheva S."/>
            <person name="Morgado L.N."/>
            <person name="Niskanen T."/>
            <person name="Noordeloos M.E."/>
            <person name="Ohm R.A."/>
            <person name="Ortiz-Santana B."/>
            <person name="Ovrebo C."/>
            <person name="Racz N."/>
            <person name="Riley R."/>
            <person name="Savchenko A."/>
            <person name="Shiryaev A."/>
            <person name="Soop K."/>
            <person name="Spirin V."/>
            <person name="Szebenyi C."/>
            <person name="Tomsovsky M."/>
            <person name="Tulloss R.E."/>
            <person name="Uehling J."/>
            <person name="Grigoriev I.V."/>
            <person name="Vagvolgyi C."/>
            <person name="Papp T."/>
            <person name="Martin F.M."/>
            <person name="Miettinen O."/>
            <person name="Hibbett D.S."/>
            <person name="Nagy L.G."/>
        </authorList>
    </citation>
    <scope>NUCLEOTIDE SEQUENCE [LARGE SCALE GENOMIC DNA]</scope>
    <source>
        <strain evidence="2 3">CBS 309.79</strain>
    </source>
</reference>
<protein>
    <submittedName>
        <fullName evidence="2">Uncharacterized protein</fullName>
    </submittedName>
</protein>
<dbReference type="Proteomes" id="UP000305067">
    <property type="component" value="Unassembled WGS sequence"/>
</dbReference>
<proteinExistence type="predicted"/>
<dbReference type="EMBL" id="ML178825">
    <property type="protein sequence ID" value="TFL01483.1"/>
    <property type="molecule type" value="Genomic_DNA"/>
</dbReference>
<evidence type="ECO:0000313" key="2">
    <source>
        <dbReference type="EMBL" id="TFL01483.1"/>
    </source>
</evidence>
<gene>
    <name evidence="2" type="ORF">BDV98DRAFT_593363</name>
</gene>